<dbReference type="InterPro" id="IPR024079">
    <property type="entry name" value="MetalloPept_cat_dom_sf"/>
</dbReference>
<keyword evidence="1" id="KW-0732">Signal</keyword>
<evidence type="ECO:0000313" key="3">
    <source>
        <dbReference type="Proteomes" id="UP000053244"/>
    </source>
</evidence>
<dbReference type="Proteomes" id="UP000053244">
    <property type="component" value="Unassembled WGS sequence"/>
</dbReference>
<comment type="caution">
    <text evidence="2">The sequence shown here is derived from an EMBL/GenBank/DDBJ whole genome shotgun (WGS) entry which is preliminary data.</text>
</comment>
<dbReference type="Gene3D" id="3.40.390.10">
    <property type="entry name" value="Collagenase (Catalytic Domain)"/>
    <property type="match status" value="1"/>
</dbReference>
<proteinExistence type="predicted"/>
<reference evidence="2 3" key="1">
    <citation type="submission" date="2015-10" db="EMBL/GenBank/DDBJ databases">
        <authorList>
            <person name="Gilbert D.G."/>
        </authorList>
    </citation>
    <scope>NUCLEOTIDE SEQUENCE [LARGE SCALE GENOMIC DNA]</scope>
    <source>
        <strain evidence="2 3">NRRL B-16712</strain>
    </source>
</reference>
<evidence type="ECO:0008006" key="4">
    <source>
        <dbReference type="Google" id="ProtNLM"/>
    </source>
</evidence>
<feature type="signal peptide" evidence="1">
    <location>
        <begin position="1"/>
        <end position="21"/>
    </location>
</feature>
<dbReference type="AlphaFoldDB" id="A0A0X3V5Q0"/>
<dbReference type="GO" id="GO:0008237">
    <property type="term" value="F:metallopeptidase activity"/>
    <property type="evidence" value="ECO:0007669"/>
    <property type="project" value="InterPro"/>
</dbReference>
<evidence type="ECO:0000256" key="1">
    <source>
        <dbReference type="SAM" id="SignalP"/>
    </source>
</evidence>
<sequence>MLAVLGLAAAGIVVPATQALAIDGCSNEGLKSGSVDDHEIRYTQSTRYSREFFQARDQWNPLGRVKIAADTGSTINDLHVSDVNKSTVTWSGRWEASAGQDDIYLNGHFLGGYTYPEVRGVISHELGHALRLGHFDNRNALMHCSDNRNVTGPQTADVNKYHSIWG</sequence>
<accession>A0A0X3V5Q0</accession>
<dbReference type="EMBL" id="LLZH01000037">
    <property type="protein sequence ID" value="KUL40060.1"/>
    <property type="molecule type" value="Genomic_DNA"/>
</dbReference>
<organism evidence="2 3">
    <name type="scientific">Actinoplanes awajinensis subsp. mycoplanecinus</name>
    <dbReference type="NCBI Taxonomy" id="135947"/>
    <lineage>
        <taxon>Bacteria</taxon>
        <taxon>Bacillati</taxon>
        <taxon>Actinomycetota</taxon>
        <taxon>Actinomycetes</taxon>
        <taxon>Micromonosporales</taxon>
        <taxon>Micromonosporaceae</taxon>
        <taxon>Actinoplanes</taxon>
    </lineage>
</organism>
<protein>
    <recommendedName>
        <fullName evidence="4">Peptidase M10 metallopeptidase domain-containing protein</fullName>
    </recommendedName>
</protein>
<evidence type="ECO:0000313" key="2">
    <source>
        <dbReference type="EMBL" id="KUL40060.1"/>
    </source>
</evidence>
<dbReference type="SUPFAM" id="SSF55486">
    <property type="entry name" value="Metalloproteases ('zincins'), catalytic domain"/>
    <property type="match status" value="1"/>
</dbReference>
<keyword evidence="3" id="KW-1185">Reference proteome</keyword>
<feature type="chain" id="PRO_5007055568" description="Peptidase M10 metallopeptidase domain-containing protein" evidence="1">
    <location>
        <begin position="22"/>
        <end position="166"/>
    </location>
</feature>
<gene>
    <name evidence="2" type="ORF">ADL15_08440</name>
</gene>
<name>A0A0X3V5Q0_9ACTN</name>